<keyword evidence="2" id="KW-0732">Signal</keyword>
<dbReference type="PANTHER" id="PTHR35273">
    <property type="entry name" value="ALPHA-1,4 POLYGALACTOSAMINIDASE, PUTATIVE (AFU_ORTHOLOGUE AFUA_3G07890)-RELATED"/>
    <property type="match status" value="1"/>
</dbReference>
<sequence length="290" mass="30285">MTRPGRARRAAAVLALGVTLAGCSGAAPPPDSSATPSAPPSSTAEGTWWHPDADDVTTWQYQLTGPLAVVDADVYDLEPDAVTPAQVAALQAGGARVLCYVSVGSVEEWREDAGDLPDAVVGEPLEGWPDERWLDVRERDVLLDWVAPRLQRCAEAGFDGVELDNVDAYANDTGFPLTVADSEAYVRALVDAAHAEGLAVALKNAPELVEPLAAEVDLAVVEECVAEGSCGDYRALREAGLPVLAVEYGPVEGHCGAAQSAGLVLIGKDLDLGPERESCPAPRGDARPTP</sequence>
<reference evidence="5" key="1">
    <citation type="journal article" date="2019" name="Int. J. Syst. Evol. Microbiol.">
        <title>The Global Catalogue of Microorganisms (GCM) 10K type strain sequencing project: providing services to taxonomists for standard genome sequencing and annotation.</title>
        <authorList>
            <consortium name="The Broad Institute Genomics Platform"/>
            <consortium name="The Broad Institute Genome Sequencing Center for Infectious Disease"/>
            <person name="Wu L."/>
            <person name="Ma J."/>
        </authorList>
    </citation>
    <scope>NUCLEOTIDE SEQUENCE [LARGE SCALE GENOMIC DNA]</scope>
    <source>
        <strain evidence="5">JCM 3369</strain>
    </source>
</reference>
<dbReference type="InterPro" id="IPR017853">
    <property type="entry name" value="GH"/>
</dbReference>
<dbReference type="Proteomes" id="UP001595955">
    <property type="component" value="Unassembled WGS sequence"/>
</dbReference>
<evidence type="ECO:0000259" key="3">
    <source>
        <dbReference type="Pfam" id="PF03537"/>
    </source>
</evidence>
<evidence type="ECO:0000313" key="5">
    <source>
        <dbReference type="Proteomes" id="UP001595955"/>
    </source>
</evidence>
<keyword evidence="5" id="KW-1185">Reference proteome</keyword>
<name>A0ABV9D998_9MICO</name>
<dbReference type="InterPro" id="IPR013785">
    <property type="entry name" value="Aldolase_TIM"/>
</dbReference>
<evidence type="ECO:0000313" key="4">
    <source>
        <dbReference type="EMBL" id="MFC4554823.1"/>
    </source>
</evidence>
<proteinExistence type="predicted"/>
<feature type="compositionally biased region" description="Low complexity" evidence="1">
    <location>
        <begin position="25"/>
        <end position="44"/>
    </location>
</feature>
<dbReference type="SUPFAM" id="SSF51445">
    <property type="entry name" value="(Trans)glycosidases"/>
    <property type="match status" value="1"/>
</dbReference>
<accession>A0ABV9D998</accession>
<evidence type="ECO:0000256" key="2">
    <source>
        <dbReference type="SAM" id="SignalP"/>
    </source>
</evidence>
<feature type="signal peptide" evidence="2">
    <location>
        <begin position="1"/>
        <end position="26"/>
    </location>
</feature>
<feature type="domain" description="Glycoside-hydrolase family GH114 TIM-barrel" evidence="3">
    <location>
        <begin position="58"/>
        <end position="272"/>
    </location>
</feature>
<gene>
    <name evidence="4" type="ORF">ACFO3F_06150</name>
</gene>
<evidence type="ECO:0000256" key="1">
    <source>
        <dbReference type="SAM" id="MobiDB-lite"/>
    </source>
</evidence>
<feature type="chain" id="PRO_5046949778" evidence="2">
    <location>
        <begin position="27"/>
        <end position="290"/>
    </location>
</feature>
<dbReference type="EMBL" id="JBHSGF010000003">
    <property type="protein sequence ID" value="MFC4554823.1"/>
    <property type="molecule type" value="Genomic_DNA"/>
</dbReference>
<comment type="caution">
    <text evidence="4">The sequence shown here is derived from an EMBL/GenBank/DDBJ whole genome shotgun (WGS) entry which is preliminary data.</text>
</comment>
<protein>
    <submittedName>
        <fullName evidence="4">Endo alpha-1,4 polygalactosaminidase</fullName>
    </submittedName>
</protein>
<dbReference type="Pfam" id="PF03537">
    <property type="entry name" value="Glyco_hydro_114"/>
    <property type="match status" value="1"/>
</dbReference>
<dbReference type="RefSeq" id="WP_122822826.1">
    <property type="nucleotide sequence ID" value="NZ_CP033325.1"/>
</dbReference>
<dbReference type="PROSITE" id="PS51257">
    <property type="entry name" value="PROKAR_LIPOPROTEIN"/>
    <property type="match status" value="1"/>
</dbReference>
<dbReference type="Gene3D" id="3.20.20.70">
    <property type="entry name" value="Aldolase class I"/>
    <property type="match status" value="1"/>
</dbReference>
<dbReference type="InterPro" id="IPR004352">
    <property type="entry name" value="GH114_TIM-barrel"/>
</dbReference>
<dbReference type="PANTHER" id="PTHR35273:SF2">
    <property type="entry name" value="ALPHA-GALACTOSIDASE"/>
    <property type="match status" value="1"/>
</dbReference>
<organism evidence="4 5">
    <name type="scientific">Georgenia faecalis</name>
    <dbReference type="NCBI Taxonomy" id="2483799"/>
    <lineage>
        <taxon>Bacteria</taxon>
        <taxon>Bacillati</taxon>
        <taxon>Actinomycetota</taxon>
        <taxon>Actinomycetes</taxon>
        <taxon>Micrococcales</taxon>
        <taxon>Bogoriellaceae</taxon>
        <taxon>Georgenia</taxon>
    </lineage>
</organism>
<feature type="region of interest" description="Disordered" evidence="1">
    <location>
        <begin position="25"/>
        <end position="51"/>
    </location>
</feature>